<name>A0ABT7PGF8_9BACT</name>
<accession>A0ABT7PGF8</accession>
<dbReference type="RefSeq" id="WP_289162882.1">
    <property type="nucleotide sequence ID" value="NZ_JASZZN010000005.1"/>
</dbReference>
<comment type="caution">
    <text evidence="1">The sequence shown here is derived from an EMBL/GenBank/DDBJ whole genome shotgun (WGS) entry which is preliminary data.</text>
</comment>
<dbReference type="Proteomes" id="UP001239462">
    <property type="component" value="Unassembled WGS sequence"/>
</dbReference>
<evidence type="ECO:0000313" key="1">
    <source>
        <dbReference type="EMBL" id="MDM4015394.1"/>
    </source>
</evidence>
<protein>
    <submittedName>
        <fullName evidence="1">Uncharacterized protein</fullName>
    </submittedName>
</protein>
<reference evidence="1 2" key="1">
    <citation type="submission" date="2023-06" db="EMBL/GenBank/DDBJ databases">
        <title>Roseiconus lacunae JC819 isolated from Gulf of Mannar region, Tamil Nadu.</title>
        <authorList>
            <person name="Pk S."/>
            <person name="Ch S."/>
            <person name="Ch V.R."/>
        </authorList>
    </citation>
    <scope>NUCLEOTIDE SEQUENCE [LARGE SCALE GENOMIC DNA]</scope>
    <source>
        <strain evidence="1 2">JC819</strain>
    </source>
</reference>
<sequence length="55" mass="6113">MATDWANPITGSIEQMPSVMIVNLSGFVELNAADDVWIALRRELGAKIWIIEIVN</sequence>
<evidence type="ECO:0000313" key="2">
    <source>
        <dbReference type="Proteomes" id="UP001239462"/>
    </source>
</evidence>
<dbReference type="EMBL" id="JASZZN010000005">
    <property type="protein sequence ID" value="MDM4015394.1"/>
    <property type="molecule type" value="Genomic_DNA"/>
</dbReference>
<proteinExistence type="predicted"/>
<keyword evidence="2" id="KW-1185">Reference proteome</keyword>
<gene>
    <name evidence="1" type="ORF">QTN89_08145</name>
</gene>
<organism evidence="1 2">
    <name type="scientific">Roseiconus lacunae</name>
    <dbReference type="NCBI Taxonomy" id="2605694"/>
    <lineage>
        <taxon>Bacteria</taxon>
        <taxon>Pseudomonadati</taxon>
        <taxon>Planctomycetota</taxon>
        <taxon>Planctomycetia</taxon>
        <taxon>Pirellulales</taxon>
        <taxon>Pirellulaceae</taxon>
        <taxon>Roseiconus</taxon>
    </lineage>
</organism>